<proteinExistence type="inferred from homology"/>
<organism evidence="5 6">
    <name type="scientific">Algoriphagus marincola HL-49</name>
    <dbReference type="NCBI Taxonomy" id="1305737"/>
    <lineage>
        <taxon>Bacteria</taxon>
        <taxon>Pseudomonadati</taxon>
        <taxon>Bacteroidota</taxon>
        <taxon>Cytophagia</taxon>
        <taxon>Cytophagales</taxon>
        <taxon>Cyclobacteriaceae</taxon>
        <taxon>Algoriphagus</taxon>
    </lineage>
</organism>
<name>A0A0P7YFF4_9BACT</name>
<comment type="caution">
    <text evidence="5">The sequence shown here is derived from an EMBL/GenBank/DDBJ whole genome shotgun (WGS) entry which is preliminary data.</text>
</comment>
<keyword evidence="2" id="KW-0175">Coiled coil</keyword>
<dbReference type="EMBL" id="LJXT01000094">
    <property type="protein sequence ID" value="KPQ13328.1"/>
    <property type="molecule type" value="Genomic_DNA"/>
</dbReference>
<dbReference type="Pfam" id="PF24850">
    <property type="entry name" value="CC_BshC"/>
    <property type="match status" value="1"/>
</dbReference>
<evidence type="ECO:0000313" key="5">
    <source>
        <dbReference type="EMBL" id="KPQ13328.1"/>
    </source>
</evidence>
<protein>
    <recommendedName>
        <fullName evidence="2">Putative cysteine ligase BshC</fullName>
        <ecNumber evidence="2">6.-.-.-</ecNumber>
    </recommendedName>
</protein>
<accession>A0A0P7YFF4</accession>
<feature type="coiled-coil region" evidence="2">
    <location>
        <begin position="455"/>
        <end position="482"/>
    </location>
</feature>
<dbReference type="InterPro" id="IPR055398">
    <property type="entry name" value="Rossmann-like_BshC"/>
</dbReference>
<dbReference type="Proteomes" id="UP000050421">
    <property type="component" value="Unassembled WGS sequence"/>
</dbReference>
<evidence type="ECO:0000259" key="3">
    <source>
        <dbReference type="Pfam" id="PF10079"/>
    </source>
</evidence>
<evidence type="ECO:0000313" key="6">
    <source>
        <dbReference type="Proteomes" id="UP000050421"/>
    </source>
</evidence>
<dbReference type="AlphaFoldDB" id="A0A0P7YFF4"/>
<evidence type="ECO:0000256" key="1">
    <source>
        <dbReference type="ARBA" id="ARBA00022598"/>
    </source>
</evidence>
<gene>
    <name evidence="2 5" type="primary">bshC</name>
    <name evidence="5" type="ORF">HLUCCX10_13380</name>
</gene>
<dbReference type="GO" id="GO:0016874">
    <property type="term" value="F:ligase activity"/>
    <property type="evidence" value="ECO:0007669"/>
    <property type="project" value="UniProtKB-UniRule"/>
</dbReference>
<evidence type="ECO:0000259" key="4">
    <source>
        <dbReference type="Pfam" id="PF24850"/>
    </source>
</evidence>
<dbReference type="PIRSF" id="PIRSF012535">
    <property type="entry name" value="UCP012535"/>
    <property type="match status" value="1"/>
</dbReference>
<reference evidence="5 6" key="1">
    <citation type="submission" date="2015-09" db="EMBL/GenBank/DDBJ databases">
        <title>Identification and resolution of microdiversity through metagenomic sequencing of parallel consortia.</title>
        <authorList>
            <person name="Nelson W.C."/>
            <person name="Romine M.F."/>
            <person name="Lindemann S.R."/>
        </authorList>
    </citation>
    <scope>NUCLEOTIDE SEQUENCE [LARGE SCALE GENOMIC DNA]</scope>
    <source>
        <strain evidence="5">HL-49</strain>
    </source>
</reference>
<evidence type="ECO:0000256" key="2">
    <source>
        <dbReference type="HAMAP-Rule" id="MF_01867"/>
    </source>
</evidence>
<dbReference type="EC" id="6.-.-.-" evidence="2"/>
<sequence>MNISSLLSKIHHSSSMEYHCIDLRKTNQFSDFFLDYIEGKAELRPFYNHLPKIESFQKAIEQKHFSNSNRQVLCETLTAQYSEIELFEEEKLQLQKLADSKTFTVTTGHQMNLYTGPLYFIYKIVSTIRLAGKLREAYPDYHFVPIYWMATEDHDFDEINYFKLDGKKYQWNTHQSGAVGNFELDASFKEFAKTVPFAAAIFKEAYGSSKTLKEAVRKYVHELFGRKGLLIVDAQEASFKSLFKEVMREDLFSHTPHREAVMKTESLESLGYGGQIFPREINFFYLDEGIRERIEQQGDKYVVLNTELRFSRSEIGQLIEEHPERFSPNVVLRPLYQETILPNLAYLGGPSETVYWLQLKGVFDHFKVPVPVLLPRNFALVLEPLFEKKLKQLDWEVKDLFQDFDEWKKSFVAKHASIDVSLENERATLSALYEEKGKEAMALEKSLEQSFEAAKVRSLKILDQMSRKLRKAEERRQHISLERARAILDYAAPDGTPQERVVNMMQFYLADDEFLEKLYKAFDPLDYSMIVIEL</sequence>
<comment type="similarity">
    <text evidence="2">Belongs to the BshC family.</text>
</comment>
<dbReference type="PATRIC" id="fig|1305737.6.peg.3393"/>
<dbReference type="InterPro" id="IPR011199">
    <property type="entry name" value="Bacillithiol_biosynth_BshC"/>
</dbReference>
<dbReference type="eggNOG" id="COG4365">
    <property type="taxonomic scope" value="Bacteria"/>
</dbReference>
<feature type="domain" description="Bacillithiol biosynthesis BshC N-terminal Rossmann-like" evidence="3">
    <location>
        <begin position="16"/>
        <end position="377"/>
    </location>
</feature>
<dbReference type="Pfam" id="PF10079">
    <property type="entry name" value="Rossmann-like_BshC"/>
    <property type="match status" value="1"/>
</dbReference>
<dbReference type="InterPro" id="IPR055399">
    <property type="entry name" value="CC_BshC"/>
</dbReference>
<feature type="domain" description="Bacillithiol biosynthesis BshC C-terminal coiled-coil" evidence="4">
    <location>
        <begin position="379"/>
        <end position="534"/>
    </location>
</feature>
<dbReference type="NCBIfam" id="TIGR03998">
    <property type="entry name" value="thiol_BshC"/>
    <property type="match status" value="1"/>
</dbReference>
<dbReference type="STRING" id="1305737.GCA_000526355_03217"/>
<keyword evidence="1 2" id="KW-0436">Ligase</keyword>
<dbReference type="HAMAP" id="MF_01867">
    <property type="entry name" value="BshC"/>
    <property type="match status" value="1"/>
</dbReference>